<accession>A0A0G1EMV2</accession>
<evidence type="ECO:0000256" key="3">
    <source>
        <dbReference type="ARBA" id="ARBA00035520"/>
    </source>
</evidence>
<gene>
    <name evidence="4" type="ORF">UV91_C0006G0020</name>
</gene>
<dbReference type="GO" id="GO:0003735">
    <property type="term" value="F:structural constituent of ribosome"/>
    <property type="evidence" value="ECO:0007669"/>
    <property type="project" value="InterPro"/>
</dbReference>
<dbReference type="GO" id="GO:0006412">
    <property type="term" value="P:translation"/>
    <property type="evidence" value="ECO:0007669"/>
    <property type="project" value="InterPro"/>
</dbReference>
<organism evidence="4 5">
    <name type="scientific">Candidatus Nomurabacteria bacterium GW2011_GWF2_43_24</name>
    <dbReference type="NCBI Taxonomy" id="1618778"/>
    <lineage>
        <taxon>Bacteria</taxon>
        <taxon>Candidatus Nomuraibacteriota</taxon>
    </lineage>
</organism>
<evidence type="ECO:0000256" key="1">
    <source>
        <dbReference type="ARBA" id="ARBA00009512"/>
    </source>
</evidence>
<evidence type="ECO:0000313" key="5">
    <source>
        <dbReference type="Proteomes" id="UP000033907"/>
    </source>
</evidence>
<evidence type="ECO:0000313" key="4">
    <source>
        <dbReference type="EMBL" id="KKT11391.1"/>
    </source>
</evidence>
<dbReference type="Proteomes" id="UP000033907">
    <property type="component" value="Unassembled WGS sequence"/>
</dbReference>
<dbReference type="Gene3D" id="3.30.70.60">
    <property type="match status" value="1"/>
</dbReference>
<dbReference type="GO" id="GO:0019843">
    <property type="term" value="F:rRNA binding"/>
    <property type="evidence" value="ECO:0007669"/>
    <property type="project" value="InterPro"/>
</dbReference>
<sequence length="171" mass="19686">MDFMQQEEIEDQNEAKETQNSKVYELGYLLVSTIPEEDVPVIYGNLKELISSLGGNAISDEIPKMIPLAYAMVKVVNNVRNKFNTAHFGWIKFMMDSDKVLELKKKLDLDPNIIRFLILKTVAENTIAAKRFMRTDTRNRRPRILKNEDNENVAPINKEEIDKEIDALVVS</sequence>
<reference evidence="4 5" key="1">
    <citation type="journal article" date="2015" name="Nature">
        <title>rRNA introns, odd ribosomes, and small enigmatic genomes across a large radiation of phyla.</title>
        <authorList>
            <person name="Brown C.T."/>
            <person name="Hug L.A."/>
            <person name="Thomas B.C."/>
            <person name="Sharon I."/>
            <person name="Castelle C.J."/>
            <person name="Singh A."/>
            <person name="Wilkins M.J."/>
            <person name="Williams K.H."/>
            <person name="Banfield J.F."/>
        </authorList>
    </citation>
    <scope>NUCLEOTIDE SEQUENCE [LARGE SCALE GENOMIC DNA]</scope>
</reference>
<evidence type="ECO:0000256" key="2">
    <source>
        <dbReference type="ARBA" id="ARBA00035294"/>
    </source>
</evidence>
<dbReference type="InterPro" id="IPR014717">
    <property type="entry name" value="Transl_elong_EF1B/ribsomal_bS6"/>
</dbReference>
<dbReference type="EMBL" id="LCGH01000006">
    <property type="protein sequence ID" value="KKT11391.1"/>
    <property type="molecule type" value="Genomic_DNA"/>
</dbReference>
<dbReference type="SUPFAM" id="SSF54995">
    <property type="entry name" value="Ribosomal protein S6"/>
    <property type="match status" value="1"/>
</dbReference>
<dbReference type="InterPro" id="IPR035980">
    <property type="entry name" value="Ribosomal_bS6_sf"/>
</dbReference>
<proteinExistence type="inferred from homology"/>
<dbReference type="Pfam" id="PF01250">
    <property type="entry name" value="Ribosomal_S6"/>
    <property type="match status" value="1"/>
</dbReference>
<dbReference type="InterPro" id="IPR000529">
    <property type="entry name" value="Ribosomal_bS6"/>
</dbReference>
<dbReference type="GO" id="GO:0005840">
    <property type="term" value="C:ribosome"/>
    <property type="evidence" value="ECO:0007669"/>
    <property type="project" value="InterPro"/>
</dbReference>
<protein>
    <recommendedName>
        <fullName evidence="2">Small ribosomal subunit protein bS6</fullName>
    </recommendedName>
    <alternativeName>
        <fullName evidence="3">30S ribosomal protein S6</fullName>
    </alternativeName>
</protein>
<dbReference type="AlphaFoldDB" id="A0A0G1EMV2"/>
<comment type="caution">
    <text evidence="4">The sequence shown here is derived from an EMBL/GenBank/DDBJ whole genome shotgun (WGS) entry which is preliminary data.</text>
</comment>
<name>A0A0G1EMV2_9BACT</name>
<comment type="similarity">
    <text evidence="1">Belongs to the bacterial ribosomal protein bS6 family.</text>
</comment>